<evidence type="ECO:0000313" key="4">
    <source>
        <dbReference type="Proteomes" id="UP000887226"/>
    </source>
</evidence>
<sequence>MNSLNILSARVSPPPSPLPSRTNSFGNVLEPSAGKASRRGSRGDVSYNEKLDGSADSPNADSGLEEFANEETPLLDKEAGPDTRPHSIISAFSNGLVESIRWVFSAITAPGVYLIAYLYDESGKFAPFSQMTRLFGGSAAKASTTQAQGIISVTSNGDIDKHYKNSVTRRSGLGKDVKFYSQSSSSGLSSESESEKDRSMSEGEVSTTSNHHVRSKSDEISPARRSIRIKLHNDDTLRQRRHRKAQSTSSQGAVSEAESGANITASTLKSPTSPATSLSMTKYPKAPAPPRPLIPRRQPSYVALEKPITTQKTLILDLDETLIHSMAQGGRMGTGHMVEIKLPPHSAAPGQAPIPQHPVLYYVYKRPYCDEFLRRVCKWYNLVIFTASVQEYADPVIDWLEQERKYFSGRYYRQHCTYRAGAFIKDLTSVEPDLSKVMILDNSPVSYGFHQDNAIPIEGWINDPTDNDLLHLVPMLEGLQYVTDVRAFLALRGGEDGRHMPL</sequence>
<feature type="region of interest" description="Disordered" evidence="1">
    <location>
        <begin position="178"/>
        <end position="298"/>
    </location>
</feature>
<feature type="region of interest" description="Disordered" evidence="1">
    <location>
        <begin position="1"/>
        <end position="64"/>
    </location>
</feature>
<dbReference type="NCBIfam" id="TIGR02251">
    <property type="entry name" value="HIF-SF_euk"/>
    <property type="match status" value="1"/>
</dbReference>
<dbReference type="InterPro" id="IPR011948">
    <property type="entry name" value="Dullard_phosphatase"/>
</dbReference>
<dbReference type="AlphaFoldDB" id="A0A9P8CII0"/>
<dbReference type="Gene3D" id="3.40.50.1000">
    <property type="entry name" value="HAD superfamily/HAD-like"/>
    <property type="match status" value="1"/>
</dbReference>
<dbReference type="GO" id="GO:0016791">
    <property type="term" value="F:phosphatase activity"/>
    <property type="evidence" value="ECO:0007669"/>
    <property type="project" value="InterPro"/>
</dbReference>
<feature type="domain" description="FCP1 homology" evidence="2">
    <location>
        <begin position="307"/>
        <end position="479"/>
    </location>
</feature>
<dbReference type="InterPro" id="IPR050365">
    <property type="entry name" value="TIM50"/>
</dbReference>
<dbReference type="FunFam" id="3.40.50.1000:FF:000089">
    <property type="entry name" value="NIF domain protein"/>
    <property type="match status" value="1"/>
</dbReference>
<dbReference type="InterPro" id="IPR023214">
    <property type="entry name" value="HAD_sf"/>
</dbReference>
<comment type="caution">
    <text evidence="3">The sequence shown here is derived from an EMBL/GenBank/DDBJ whole genome shotgun (WGS) entry which is preliminary data.</text>
</comment>
<dbReference type="EMBL" id="MU253759">
    <property type="protein sequence ID" value="KAG9247977.1"/>
    <property type="molecule type" value="Genomic_DNA"/>
</dbReference>
<gene>
    <name evidence="3" type="ORF">BJ878DRAFT_532248</name>
</gene>
<evidence type="ECO:0000256" key="1">
    <source>
        <dbReference type="SAM" id="MobiDB-lite"/>
    </source>
</evidence>
<name>A0A9P8CII0_9HELO</name>
<dbReference type="SUPFAM" id="SSF56784">
    <property type="entry name" value="HAD-like"/>
    <property type="match status" value="1"/>
</dbReference>
<dbReference type="PROSITE" id="PS50969">
    <property type="entry name" value="FCP1"/>
    <property type="match status" value="1"/>
</dbReference>
<proteinExistence type="predicted"/>
<dbReference type="InterPro" id="IPR004274">
    <property type="entry name" value="FCP1_dom"/>
</dbReference>
<dbReference type="Proteomes" id="UP000887226">
    <property type="component" value="Unassembled WGS sequence"/>
</dbReference>
<organism evidence="3 4">
    <name type="scientific">Calycina marina</name>
    <dbReference type="NCBI Taxonomy" id="1763456"/>
    <lineage>
        <taxon>Eukaryota</taxon>
        <taxon>Fungi</taxon>
        <taxon>Dikarya</taxon>
        <taxon>Ascomycota</taxon>
        <taxon>Pezizomycotina</taxon>
        <taxon>Leotiomycetes</taxon>
        <taxon>Helotiales</taxon>
        <taxon>Pezizellaceae</taxon>
        <taxon>Calycina</taxon>
    </lineage>
</organism>
<feature type="compositionally biased region" description="Polar residues" evidence="1">
    <location>
        <begin position="261"/>
        <end position="280"/>
    </location>
</feature>
<dbReference type="OrthoDB" id="277011at2759"/>
<dbReference type="PANTHER" id="PTHR12210">
    <property type="entry name" value="DULLARD PROTEIN PHOSPHATASE"/>
    <property type="match status" value="1"/>
</dbReference>
<feature type="compositionally biased region" description="Low complexity" evidence="1">
    <location>
        <begin position="181"/>
        <end position="191"/>
    </location>
</feature>
<reference evidence="3" key="1">
    <citation type="journal article" date="2021" name="IMA Fungus">
        <title>Genomic characterization of three marine fungi, including Emericellopsis atlantica sp. nov. with signatures of a generalist lifestyle and marine biomass degradation.</title>
        <authorList>
            <person name="Hagestad O.C."/>
            <person name="Hou L."/>
            <person name="Andersen J.H."/>
            <person name="Hansen E.H."/>
            <person name="Altermark B."/>
            <person name="Li C."/>
            <person name="Kuhnert E."/>
            <person name="Cox R.J."/>
            <person name="Crous P.W."/>
            <person name="Spatafora J.W."/>
            <person name="Lail K."/>
            <person name="Amirebrahimi M."/>
            <person name="Lipzen A."/>
            <person name="Pangilinan J."/>
            <person name="Andreopoulos W."/>
            <person name="Hayes R.D."/>
            <person name="Ng V."/>
            <person name="Grigoriev I.V."/>
            <person name="Jackson S.A."/>
            <person name="Sutton T.D.S."/>
            <person name="Dobson A.D.W."/>
            <person name="Rama T."/>
        </authorList>
    </citation>
    <scope>NUCLEOTIDE SEQUENCE</scope>
    <source>
        <strain evidence="3">TRa3180A</strain>
    </source>
</reference>
<evidence type="ECO:0000313" key="3">
    <source>
        <dbReference type="EMBL" id="KAG9247977.1"/>
    </source>
</evidence>
<keyword evidence="4" id="KW-1185">Reference proteome</keyword>
<dbReference type="SMART" id="SM00577">
    <property type="entry name" value="CPDc"/>
    <property type="match status" value="1"/>
</dbReference>
<dbReference type="Pfam" id="PF03031">
    <property type="entry name" value="NIF"/>
    <property type="match status" value="1"/>
</dbReference>
<protein>
    <submittedName>
        <fullName evidence="3">NLI interacting factor-like phosphatase-domain-containing protein</fullName>
    </submittedName>
</protein>
<evidence type="ECO:0000259" key="2">
    <source>
        <dbReference type="PROSITE" id="PS50969"/>
    </source>
</evidence>
<dbReference type="CDD" id="cd07521">
    <property type="entry name" value="HAD_FCP1-like"/>
    <property type="match status" value="1"/>
</dbReference>
<dbReference type="InterPro" id="IPR036412">
    <property type="entry name" value="HAD-like_sf"/>
</dbReference>
<accession>A0A9P8CII0</accession>